<name>A0A6J5PN76_9CAUD</name>
<evidence type="ECO:0000313" key="3">
    <source>
        <dbReference type="EMBL" id="CAB5230190.1"/>
    </source>
</evidence>
<evidence type="ECO:0000313" key="2">
    <source>
        <dbReference type="EMBL" id="CAB4204297.1"/>
    </source>
</evidence>
<sequence>MSWAGWPHGPATGKQEWLLRKLKLEVLNEQLPDDHGLSESNASAEITRLKWLKKEQDAA</sequence>
<organism evidence="1">
    <name type="scientific">uncultured Caudovirales phage</name>
    <dbReference type="NCBI Taxonomy" id="2100421"/>
    <lineage>
        <taxon>Viruses</taxon>
        <taxon>Duplodnaviria</taxon>
        <taxon>Heunggongvirae</taxon>
        <taxon>Uroviricota</taxon>
        <taxon>Caudoviricetes</taxon>
        <taxon>Peduoviridae</taxon>
        <taxon>Maltschvirus</taxon>
        <taxon>Maltschvirus maltsch</taxon>
    </lineage>
</organism>
<gene>
    <name evidence="2" type="ORF">UFOVP1392_45</name>
    <name evidence="3" type="ORF">UFOVP1569_44</name>
    <name evidence="1" type="ORF">UFOVP952_55</name>
</gene>
<dbReference type="EMBL" id="LR796889">
    <property type="protein sequence ID" value="CAB4173329.1"/>
    <property type="molecule type" value="Genomic_DNA"/>
</dbReference>
<proteinExistence type="predicted"/>
<protein>
    <submittedName>
        <fullName evidence="1">Uncharacterized protein</fullName>
    </submittedName>
</protein>
<evidence type="ECO:0000313" key="1">
    <source>
        <dbReference type="EMBL" id="CAB4173329.1"/>
    </source>
</evidence>
<dbReference type="EMBL" id="LR798409">
    <property type="protein sequence ID" value="CAB5230190.1"/>
    <property type="molecule type" value="Genomic_DNA"/>
</dbReference>
<dbReference type="EMBL" id="LR797334">
    <property type="protein sequence ID" value="CAB4204297.1"/>
    <property type="molecule type" value="Genomic_DNA"/>
</dbReference>
<reference evidence="1" key="1">
    <citation type="submission" date="2020-05" db="EMBL/GenBank/DDBJ databases">
        <authorList>
            <person name="Chiriac C."/>
            <person name="Salcher M."/>
            <person name="Ghai R."/>
            <person name="Kavagutti S V."/>
        </authorList>
    </citation>
    <scope>NUCLEOTIDE SEQUENCE</scope>
</reference>
<accession>A0A6J5PN76</accession>